<dbReference type="EMBL" id="KZ821250">
    <property type="protein sequence ID" value="PYH42591.1"/>
    <property type="molecule type" value="Genomic_DNA"/>
</dbReference>
<sequence>MTRGWLPFVISLLSSPFILLPPLSHLSIHPYIDSTIYQPFPLLSIALIVSWTSSLLRITLSQLPVSSRSL</sequence>
<accession>A0A318Z5K5</accession>
<dbReference type="AlphaFoldDB" id="A0A318Z5K5"/>
<dbReference type="Proteomes" id="UP000248349">
    <property type="component" value="Unassembled WGS sequence"/>
</dbReference>
<dbReference type="GeneID" id="37076870"/>
<name>A0A318Z5K5_9EURO</name>
<keyword evidence="1" id="KW-1133">Transmembrane helix</keyword>
<feature type="transmembrane region" description="Helical" evidence="1">
    <location>
        <begin position="42"/>
        <end position="60"/>
    </location>
</feature>
<evidence type="ECO:0000313" key="2">
    <source>
        <dbReference type="EMBL" id="PYH42591.1"/>
    </source>
</evidence>
<dbReference type="RefSeq" id="XP_025428573.1">
    <property type="nucleotide sequence ID" value="XM_025575642.1"/>
</dbReference>
<keyword evidence="1" id="KW-0472">Membrane</keyword>
<gene>
    <name evidence="2" type="ORF">BP01DRAFT_359275</name>
</gene>
<protein>
    <submittedName>
        <fullName evidence="2">Uncharacterized protein</fullName>
    </submittedName>
</protein>
<evidence type="ECO:0000256" key="1">
    <source>
        <dbReference type="SAM" id="Phobius"/>
    </source>
</evidence>
<reference evidence="2 3" key="1">
    <citation type="submission" date="2016-12" db="EMBL/GenBank/DDBJ databases">
        <title>The genomes of Aspergillus section Nigri reveals drivers in fungal speciation.</title>
        <authorList>
            <consortium name="DOE Joint Genome Institute"/>
            <person name="Vesth T.C."/>
            <person name="Nybo J."/>
            <person name="Theobald S."/>
            <person name="Brandl J."/>
            <person name="Frisvad J.C."/>
            <person name="Nielsen K.F."/>
            <person name="Lyhne E.K."/>
            <person name="Kogle M.E."/>
            <person name="Kuo A."/>
            <person name="Riley R."/>
            <person name="Clum A."/>
            <person name="Nolan M."/>
            <person name="Lipzen A."/>
            <person name="Salamov A."/>
            <person name="Henrissat B."/>
            <person name="Wiebenga A."/>
            <person name="De Vries R.P."/>
            <person name="Grigoriev I.V."/>
            <person name="Mortensen U.H."/>
            <person name="Andersen M.R."/>
            <person name="Baker S.E."/>
        </authorList>
    </citation>
    <scope>NUCLEOTIDE SEQUENCE [LARGE SCALE GENOMIC DNA]</scope>
    <source>
        <strain evidence="2 3">JOP 1030-1</strain>
    </source>
</reference>
<proteinExistence type="predicted"/>
<keyword evidence="1" id="KW-0812">Transmembrane</keyword>
<keyword evidence="3" id="KW-1185">Reference proteome</keyword>
<organism evidence="2 3">
    <name type="scientific">Aspergillus saccharolyticus JOP 1030-1</name>
    <dbReference type="NCBI Taxonomy" id="1450539"/>
    <lineage>
        <taxon>Eukaryota</taxon>
        <taxon>Fungi</taxon>
        <taxon>Dikarya</taxon>
        <taxon>Ascomycota</taxon>
        <taxon>Pezizomycotina</taxon>
        <taxon>Eurotiomycetes</taxon>
        <taxon>Eurotiomycetidae</taxon>
        <taxon>Eurotiales</taxon>
        <taxon>Aspergillaceae</taxon>
        <taxon>Aspergillus</taxon>
        <taxon>Aspergillus subgen. Circumdati</taxon>
    </lineage>
</organism>
<evidence type="ECO:0000313" key="3">
    <source>
        <dbReference type="Proteomes" id="UP000248349"/>
    </source>
</evidence>